<organism evidence="1 2">
    <name type="scientific">Streptomyces carpinensis</name>
    <dbReference type="NCBI Taxonomy" id="66369"/>
    <lineage>
        <taxon>Bacteria</taxon>
        <taxon>Bacillati</taxon>
        <taxon>Actinomycetota</taxon>
        <taxon>Actinomycetes</taxon>
        <taxon>Kitasatosporales</taxon>
        <taxon>Streptomycetaceae</taxon>
        <taxon>Streptomyces</taxon>
    </lineage>
</organism>
<name>A0ABV1VUV5_9ACTN</name>
<gene>
    <name evidence="1" type="ORF">ABT317_01185</name>
</gene>
<evidence type="ECO:0000313" key="2">
    <source>
        <dbReference type="Proteomes" id="UP001458415"/>
    </source>
</evidence>
<keyword evidence="2" id="KW-1185">Reference proteome</keyword>
<dbReference type="EMBL" id="JBEPCU010000007">
    <property type="protein sequence ID" value="MER6975709.1"/>
    <property type="molecule type" value="Genomic_DNA"/>
</dbReference>
<sequence length="74" mass="7752">MGVGEGITGFSLSLPDMPVLLPVSVFLLPATALDVVDLAGVEHVDSQNQRAMAPTGWKIAVPRPYGRAPQTTPP</sequence>
<comment type="caution">
    <text evidence="1">The sequence shown here is derived from an EMBL/GenBank/DDBJ whole genome shotgun (WGS) entry which is preliminary data.</text>
</comment>
<evidence type="ECO:0000313" key="1">
    <source>
        <dbReference type="EMBL" id="MER6975709.1"/>
    </source>
</evidence>
<reference evidence="1 2" key="1">
    <citation type="submission" date="2024-06" db="EMBL/GenBank/DDBJ databases">
        <title>The Natural Products Discovery Center: Release of the First 8490 Sequenced Strains for Exploring Actinobacteria Biosynthetic Diversity.</title>
        <authorList>
            <person name="Kalkreuter E."/>
            <person name="Kautsar S.A."/>
            <person name="Yang D."/>
            <person name="Bader C.D."/>
            <person name="Teijaro C.N."/>
            <person name="Fluegel L."/>
            <person name="Davis C.M."/>
            <person name="Simpson J.R."/>
            <person name="Lauterbach L."/>
            <person name="Steele A.D."/>
            <person name="Gui C."/>
            <person name="Meng S."/>
            <person name="Li G."/>
            <person name="Viehrig K."/>
            <person name="Ye F."/>
            <person name="Su P."/>
            <person name="Kiefer A.F."/>
            <person name="Nichols A."/>
            <person name="Cepeda A.J."/>
            <person name="Yan W."/>
            <person name="Fan B."/>
            <person name="Jiang Y."/>
            <person name="Adhikari A."/>
            <person name="Zheng C.-J."/>
            <person name="Schuster L."/>
            <person name="Cowan T.M."/>
            <person name="Smanski M.J."/>
            <person name="Chevrette M.G."/>
            <person name="De Carvalho L.P.S."/>
            <person name="Shen B."/>
        </authorList>
    </citation>
    <scope>NUCLEOTIDE SEQUENCE [LARGE SCALE GENOMIC DNA]</scope>
    <source>
        <strain evidence="1 2">NPDC000634</strain>
    </source>
</reference>
<accession>A0ABV1VUV5</accession>
<protein>
    <submittedName>
        <fullName evidence="1">Uncharacterized protein</fullName>
    </submittedName>
</protein>
<proteinExistence type="predicted"/>
<dbReference type="Proteomes" id="UP001458415">
    <property type="component" value="Unassembled WGS sequence"/>
</dbReference>